<evidence type="ECO:0000313" key="5">
    <source>
        <dbReference type="EMBL" id="KAK1398789.1"/>
    </source>
</evidence>
<dbReference type="Pfam" id="PF26175">
    <property type="entry name" value="HTH_FAR1"/>
    <property type="match status" value="1"/>
</dbReference>
<dbReference type="GO" id="GO:0008270">
    <property type="term" value="F:zinc ion binding"/>
    <property type="evidence" value="ECO:0007669"/>
    <property type="project" value="UniProtKB-UniRule"/>
</dbReference>
<feature type="domain" description="MULE transposase" evidence="3">
    <location>
        <begin position="320"/>
        <end position="412"/>
    </location>
</feature>
<keyword evidence="1" id="KW-0539">Nucleus</keyword>
<dbReference type="InterPro" id="IPR058778">
    <property type="entry name" value="HTH_FAR1-11-like"/>
</dbReference>
<dbReference type="PANTHER" id="PTHR31669">
    <property type="entry name" value="PROTEIN FAR1-RELATED SEQUENCE 10-RELATED"/>
    <property type="match status" value="1"/>
</dbReference>
<comment type="subcellular location">
    <subcellularLocation>
        <location evidence="1">Nucleus</location>
    </subcellularLocation>
</comment>
<dbReference type="GO" id="GO:0006355">
    <property type="term" value="P:regulation of DNA-templated transcription"/>
    <property type="evidence" value="ECO:0007669"/>
    <property type="project" value="UniProtKB-UniRule"/>
</dbReference>
<dbReference type="InterPro" id="IPR031052">
    <property type="entry name" value="FHY3/FAR1"/>
</dbReference>
<dbReference type="Pfam" id="PF03101">
    <property type="entry name" value="FAR1"/>
    <property type="match status" value="1"/>
</dbReference>
<dbReference type="InterPro" id="IPR018289">
    <property type="entry name" value="MULE_transposase_dom"/>
</dbReference>
<evidence type="ECO:0000256" key="1">
    <source>
        <dbReference type="RuleBase" id="RU367018"/>
    </source>
</evidence>
<feature type="domain" description="FAR1-related sequence 11-like HTH-like" evidence="4">
    <location>
        <begin position="212"/>
        <end position="265"/>
    </location>
</feature>
<name>A0AAD8J8D9_9APIA</name>
<evidence type="ECO:0000259" key="2">
    <source>
        <dbReference type="Pfam" id="PF03101"/>
    </source>
</evidence>
<proteinExistence type="inferred from homology"/>
<keyword evidence="1" id="KW-0862">Zinc</keyword>
<reference evidence="5" key="2">
    <citation type="submission" date="2023-05" db="EMBL/GenBank/DDBJ databases">
        <authorList>
            <person name="Schelkunov M.I."/>
        </authorList>
    </citation>
    <scope>NUCLEOTIDE SEQUENCE</scope>
    <source>
        <strain evidence="5">Hsosn_3</strain>
        <tissue evidence="5">Leaf</tissue>
    </source>
</reference>
<feature type="domain" description="FAR1" evidence="2">
    <location>
        <begin position="104"/>
        <end position="197"/>
    </location>
</feature>
<sequence length="775" mass="88958">MKFRKPDSVTCTYTGLPLEILARLFALRFLSLRLHLPELRRLLRMMPEMTSLLNETSENGTDLSADDIGSIEEIPEDTILSRQTSVNLIPFIGQRFISQDAAYEFYCSFAKQCGFSIRRHRTRGKDGVGRGITRRDFTCHRGGYPQLKPAEDGKLQRNRKSSRCGCQAYMRIVKRADFDVPEWRITGFSNVHNHELLRENEVHLLPAYCTLSGDDKSRICMFAKAGMSVRQMLRLMELEKGVKIGCLPFTEIDVRNLLQSFRNVDQDNDALDLLKMCKEKKDKDPYFKYNFKIDSNNRLENIAWSYSSSIRSYEAFGDAVVFDTTHRLDAYDMILGIWVGVDNHGSNCFFGCVLLRDENVQSFSWALKTFLGFMNGKAPQTVLTDQNMWLKESLAAEMSSSKHAFCIWHIVPNFSNWFSILLGSQYDRWKVEFLRLYELYSAEEFESGWREMVDTFALNGNKHIASLYTLRTYWALPFLRCYFFAGMTGTFQSETINAYIQRFLSAQSVLDNLIEQVASVVDVKDRVELKQKMHRKDYKVALKTGSPIESHAAAVLTPFAFCKLQEELVLAPQYASLMIDESYFIVRHHTQMEGILCRHVLRVISTNNCFHIPDQYLHMRWRDITLPLEQTSTLGEHTEKAQWLKSMVSSLVAESVETEERLDFACDHIALALTRIKGFPGHSHGAHNISYNSPSDSLILPEVEDSDGVGQSFSRIPHDCFALEKSKERRSRDGMDIYRKRRLCSITCCGQFEHDANDCPILGGDDLNVDSLGFP</sequence>
<comment type="function">
    <text evidence="1">Putative transcription activator involved in regulating light control of development.</text>
</comment>
<dbReference type="InterPro" id="IPR004330">
    <property type="entry name" value="FAR1_DNA_bnd_dom"/>
</dbReference>
<evidence type="ECO:0000259" key="4">
    <source>
        <dbReference type="Pfam" id="PF26175"/>
    </source>
</evidence>
<protein>
    <recommendedName>
        <fullName evidence="1">Protein FAR1-RELATED SEQUENCE</fullName>
    </recommendedName>
</protein>
<dbReference type="EMBL" id="JAUIZM010000002">
    <property type="protein sequence ID" value="KAK1398789.1"/>
    <property type="molecule type" value="Genomic_DNA"/>
</dbReference>
<evidence type="ECO:0000313" key="6">
    <source>
        <dbReference type="Proteomes" id="UP001237642"/>
    </source>
</evidence>
<keyword evidence="6" id="KW-1185">Reference proteome</keyword>
<comment type="similarity">
    <text evidence="1">Belongs to the FHY3/FAR1 family.</text>
</comment>
<dbReference type="GO" id="GO:0005634">
    <property type="term" value="C:nucleus"/>
    <property type="evidence" value="ECO:0007669"/>
    <property type="project" value="UniProtKB-SubCell"/>
</dbReference>
<gene>
    <name evidence="5" type="ORF">POM88_008652</name>
</gene>
<dbReference type="Pfam" id="PF10551">
    <property type="entry name" value="MULE"/>
    <property type="match status" value="1"/>
</dbReference>
<dbReference type="Proteomes" id="UP001237642">
    <property type="component" value="Unassembled WGS sequence"/>
</dbReference>
<reference evidence="5" key="1">
    <citation type="submission" date="2023-02" db="EMBL/GenBank/DDBJ databases">
        <title>Genome of toxic invasive species Heracleum sosnowskyi carries increased number of genes despite the absence of recent whole-genome duplications.</title>
        <authorList>
            <person name="Schelkunov M."/>
            <person name="Shtratnikova V."/>
            <person name="Makarenko M."/>
            <person name="Klepikova A."/>
            <person name="Omelchenko D."/>
            <person name="Novikova G."/>
            <person name="Obukhova E."/>
            <person name="Bogdanov V."/>
            <person name="Penin A."/>
            <person name="Logacheva M."/>
        </authorList>
    </citation>
    <scope>NUCLEOTIDE SEQUENCE</scope>
    <source>
        <strain evidence="5">Hsosn_3</strain>
        <tissue evidence="5">Leaf</tissue>
    </source>
</reference>
<keyword evidence="1" id="KW-0479">Metal-binding</keyword>
<organism evidence="5 6">
    <name type="scientific">Heracleum sosnowskyi</name>
    <dbReference type="NCBI Taxonomy" id="360622"/>
    <lineage>
        <taxon>Eukaryota</taxon>
        <taxon>Viridiplantae</taxon>
        <taxon>Streptophyta</taxon>
        <taxon>Embryophyta</taxon>
        <taxon>Tracheophyta</taxon>
        <taxon>Spermatophyta</taxon>
        <taxon>Magnoliopsida</taxon>
        <taxon>eudicotyledons</taxon>
        <taxon>Gunneridae</taxon>
        <taxon>Pentapetalae</taxon>
        <taxon>asterids</taxon>
        <taxon>campanulids</taxon>
        <taxon>Apiales</taxon>
        <taxon>Apiaceae</taxon>
        <taxon>Apioideae</taxon>
        <taxon>apioid superclade</taxon>
        <taxon>Tordylieae</taxon>
        <taxon>Tordyliinae</taxon>
        <taxon>Heracleum</taxon>
    </lineage>
</organism>
<evidence type="ECO:0000259" key="3">
    <source>
        <dbReference type="Pfam" id="PF10551"/>
    </source>
</evidence>
<accession>A0AAD8J8D9</accession>
<keyword evidence="1" id="KW-0863">Zinc-finger</keyword>
<comment type="caution">
    <text evidence="5">The sequence shown here is derived from an EMBL/GenBank/DDBJ whole genome shotgun (WGS) entry which is preliminary data.</text>
</comment>
<dbReference type="PANTHER" id="PTHR31669:SF291">
    <property type="entry name" value="PROTEIN FAR1-RELATED SEQUENCE"/>
    <property type="match status" value="1"/>
</dbReference>
<dbReference type="AlphaFoldDB" id="A0AAD8J8D9"/>